<dbReference type="AlphaFoldDB" id="A0A1W6LLG1"/>
<dbReference type="NCBIfam" id="TIGR02595">
    <property type="entry name" value="PEP_CTERM"/>
    <property type="match status" value="1"/>
</dbReference>
<dbReference type="KEGG" id="pbp:STSP1_01017"/>
<keyword evidence="1" id="KW-0732">Signal</keyword>
<feature type="chain" id="PRO_5012529329" description="Ice-binding protein C-terminal domain-containing protein" evidence="1">
    <location>
        <begin position="20"/>
        <end position="311"/>
    </location>
</feature>
<organism evidence="3 4">
    <name type="scientific">Sedimentisphaera salicampi</name>
    <dbReference type="NCBI Taxonomy" id="1941349"/>
    <lineage>
        <taxon>Bacteria</taxon>
        <taxon>Pseudomonadati</taxon>
        <taxon>Planctomycetota</taxon>
        <taxon>Phycisphaerae</taxon>
        <taxon>Sedimentisphaerales</taxon>
        <taxon>Sedimentisphaeraceae</taxon>
        <taxon>Sedimentisphaera</taxon>
    </lineage>
</organism>
<evidence type="ECO:0000313" key="4">
    <source>
        <dbReference type="Proteomes" id="UP000193334"/>
    </source>
</evidence>
<keyword evidence="4" id="KW-1185">Reference proteome</keyword>
<dbReference type="Proteomes" id="UP000193334">
    <property type="component" value="Chromosome"/>
</dbReference>
<proteinExistence type="predicted"/>
<protein>
    <recommendedName>
        <fullName evidence="2">Ice-binding protein C-terminal domain-containing protein</fullName>
    </recommendedName>
</protein>
<dbReference type="EMBL" id="CP021023">
    <property type="protein sequence ID" value="ARN56630.1"/>
    <property type="molecule type" value="Genomic_DNA"/>
</dbReference>
<evidence type="ECO:0000256" key="1">
    <source>
        <dbReference type="SAM" id="SignalP"/>
    </source>
</evidence>
<accession>A0A1W6LLG1</accession>
<dbReference type="RefSeq" id="WP_085755319.1">
    <property type="nucleotide sequence ID" value="NZ_CP021023.1"/>
</dbReference>
<reference evidence="4" key="1">
    <citation type="submission" date="2017-04" db="EMBL/GenBank/DDBJ databases">
        <title>Comparative genomics and description of representatives of a novel lineage of planctomycetes thriving in anoxic sediments.</title>
        <authorList>
            <person name="Spring S."/>
            <person name="Bunk B."/>
            <person name="Sproer C."/>
        </authorList>
    </citation>
    <scope>NUCLEOTIDE SEQUENCE [LARGE SCALE GENOMIC DNA]</scope>
    <source>
        <strain evidence="4">ST-PulAB-D4</strain>
    </source>
</reference>
<name>A0A1W6LLG1_9BACT</name>
<feature type="signal peptide" evidence="1">
    <location>
        <begin position="1"/>
        <end position="19"/>
    </location>
</feature>
<evidence type="ECO:0000313" key="3">
    <source>
        <dbReference type="EMBL" id="ARN56630.1"/>
    </source>
</evidence>
<sequence length="311" mass="33456" precursor="true">MKKALFSLILFTLAGAVAAAPSFLITKPPVEPDPSYTGPTDDPHAQEGQWFKDNTTQDEEARTHEFYDNVEGSGGGTESFLAIKGYAENLQYDGDNITSFDIVATIKNDTPGTGGWRDGSNTHGESLTAAQQYSGKLYDTKLTAEFAVDLTAYNAWLDGGSASGVYEDKSPHIIAENHDQLAWFCWTPDNPDQDKQPWGDYLVPTFDFGDIAQGASVTKVLSFTVDGGGLLPSDARAIALETSSDLLLNRTTSLKISNWMDNIGEDDGTAYPSDNDGIALADSDVSVFHNVPEPATIALIGLGAIGLRRKF</sequence>
<evidence type="ECO:0000259" key="2">
    <source>
        <dbReference type="Pfam" id="PF07589"/>
    </source>
</evidence>
<dbReference type="InterPro" id="IPR013424">
    <property type="entry name" value="Ice-binding_C"/>
</dbReference>
<feature type="domain" description="Ice-binding protein C-terminal" evidence="2">
    <location>
        <begin position="291"/>
        <end position="310"/>
    </location>
</feature>
<dbReference type="Pfam" id="PF07589">
    <property type="entry name" value="PEP-CTERM"/>
    <property type="match status" value="1"/>
</dbReference>
<gene>
    <name evidence="3" type="ORF">STSP1_01017</name>
</gene>